<dbReference type="EMBL" id="BMAV01026565">
    <property type="protein sequence ID" value="GFS51645.1"/>
    <property type="molecule type" value="Genomic_DNA"/>
</dbReference>
<feature type="transmembrane region" description="Helical" evidence="1">
    <location>
        <begin position="22"/>
        <end position="43"/>
    </location>
</feature>
<evidence type="ECO:0000313" key="2">
    <source>
        <dbReference type="EMBL" id="GFS51645.1"/>
    </source>
</evidence>
<keyword evidence="1" id="KW-0472">Membrane</keyword>
<evidence type="ECO:0000313" key="3">
    <source>
        <dbReference type="Proteomes" id="UP000886998"/>
    </source>
</evidence>
<feature type="transmembrane region" description="Helical" evidence="1">
    <location>
        <begin position="49"/>
        <end position="69"/>
    </location>
</feature>
<name>A0A8X6MHB5_9ARAC</name>
<reference evidence="2" key="1">
    <citation type="submission" date="2020-08" db="EMBL/GenBank/DDBJ databases">
        <title>Multicomponent nature underlies the extraordinary mechanical properties of spider dragline silk.</title>
        <authorList>
            <person name="Kono N."/>
            <person name="Nakamura H."/>
            <person name="Mori M."/>
            <person name="Yoshida Y."/>
            <person name="Ohtoshi R."/>
            <person name="Malay A.D."/>
            <person name="Moran D.A.P."/>
            <person name="Tomita M."/>
            <person name="Numata K."/>
            <person name="Arakawa K."/>
        </authorList>
    </citation>
    <scope>NUCLEOTIDE SEQUENCE</scope>
</reference>
<protein>
    <submittedName>
        <fullName evidence="2">Uncharacterized protein</fullName>
    </submittedName>
</protein>
<keyword evidence="1" id="KW-1133">Transmembrane helix</keyword>
<sequence>MTADTSAAPSCQMQMLFQAMSFGLLAQTVLLHVTVTAITRVAIDVSDKVGIVTLIVQALQYISVCIAILSGPKPTAYRTTL</sequence>
<keyword evidence="1" id="KW-0812">Transmembrane</keyword>
<proteinExistence type="predicted"/>
<evidence type="ECO:0000256" key="1">
    <source>
        <dbReference type="SAM" id="Phobius"/>
    </source>
</evidence>
<organism evidence="2 3">
    <name type="scientific">Trichonephila inaurata madagascariensis</name>
    <dbReference type="NCBI Taxonomy" id="2747483"/>
    <lineage>
        <taxon>Eukaryota</taxon>
        <taxon>Metazoa</taxon>
        <taxon>Ecdysozoa</taxon>
        <taxon>Arthropoda</taxon>
        <taxon>Chelicerata</taxon>
        <taxon>Arachnida</taxon>
        <taxon>Araneae</taxon>
        <taxon>Araneomorphae</taxon>
        <taxon>Entelegynae</taxon>
        <taxon>Araneoidea</taxon>
        <taxon>Nephilidae</taxon>
        <taxon>Trichonephila</taxon>
        <taxon>Trichonephila inaurata</taxon>
    </lineage>
</organism>
<accession>A0A8X6MHB5</accession>
<dbReference type="Proteomes" id="UP000886998">
    <property type="component" value="Unassembled WGS sequence"/>
</dbReference>
<comment type="caution">
    <text evidence="2">The sequence shown here is derived from an EMBL/GenBank/DDBJ whole genome shotgun (WGS) entry which is preliminary data.</text>
</comment>
<dbReference type="AlphaFoldDB" id="A0A8X6MHB5"/>
<keyword evidence="3" id="KW-1185">Reference proteome</keyword>
<gene>
    <name evidence="2" type="ORF">TNIN_462861</name>
</gene>